<dbReference type="Pfam" id="PF07587">
    <property type="entry name" value="PSD1"/>
    <property type="match status" value="1"/>
</dbReference>
<sequence length="995" mass="111938">MLLPETNRMAIWWMLLLIWVASGLSIGRVEAEEADDQFELQIAPLLARRCLSCHAGETAKGGFSVQESAAFFADGFVEPGDSAASHLLDLISPEGGKAEMPKDADPLTAAEIDAIAKWIDQGATWPDGFMVEEALVDNFDWWSFQPNSRPSIPQLDDPWARFPIDQFVLRTLKNKGLTYSPPADRRTLIRRLTYDLIGLPPTPVEVEHYVSDPDSDEKAYEKLVDRLLESEHYGERWARHWLDVAKYADSNGYDKDKLRPNAWPYRDYVIRSFNEDKPYARFVQEQIAGDVLFPGTADGTLGLGFIAAGPWDFIGHVEVPESKLDGKVARNLDRDDMVSGAFNTFCSMTVQCARCHNHKFDPITQQQYYGMQAVFAAVDRADRTFDADPNVAQRRQQLRDQVSKAKAQQKSVEDELAAAGGTELAELTTQINTLNKNLKPIKVVEHGYHSEIAATEDSEKWVEVKLKSEVLASRIVLHACDDDFNKIGAGFGFPKRFKIELFDDAGNRSILHEVREDDFPNPGLMPVEFALENQPVRRVRVTATRLNERKSDFHFALAELRVVSGGRNVAIGATVDSLDSIEAPIRWRRQNLTDDKWPRIGDPEATRRIAEATRKRDAILAAVTTPELVARRSDAKRKTAEAESLLSSLPPQQTVYAAATDFSSQGNFKPTGGKPREVFVLHRGEVSLPGDPAVPGVIPLSSDSQWQFDASLNEAERRAKLATWLTDREHPLVWRSIVNRIWQYHFGQGIVATPNDFGRMGAEPTHPELLDWLAVEFRDGGQSMKTLHRMIVTSNTYQQTSADNPANSAIDGSNQFLWRANRRRLSAEELRDSILSVSGTLDTTMGGPGFYLFALSKTEHSPHFEYHKFDPSDERSHRRSIYRFIARSQPNPFLTTLDCADSSQSTPRRNETLTSLQALSLMNNKFNLVMAEAFAKRLELESDNLPGQVERAMRLLCQRVSTPAERDELVAYADDHGLQNLCRILFNLTEFVFVD</sequence>
<dbReference type="STRING" id="595434.RISK_005423"/>
<dbReference type="Gene3D" id="2.60.120.260">
    <property type="entry name" value="Galactose-binding domain-like"/>
    <property type="match status" value="1"/>
</dbReference>
<accession>A0A0J1B6I7</accession>
<dbReference type="PATRIC" id="fig|595434.4.peg.5153"/>
<organism evidence="6 7">
    <name type="scientific">Rhodopirellula islandica</name>
    <dbReference type="NCBI Taxonomy" id="595434"/>
    <lineage>
        <taxon>Bacteria</taxon>
        <taxon>Pseudomonadati</taxon>
        <taxon>Planctomycetota</taxon>
        <taxon>Planctomycetia</taxon>
        <taxon>Pirellulales</taxon>
        <taxon>Pirellulaceae</taxon>
        <taxon>Rhodopirellula</taxon>
    </lineage>
</organism>
<dbReference type="InterPro" id="IPR036909">
    <property type="entry name" value="Cyt_c-like_dom_sf"/>
</dbReference>
<dbReference type="PANTHER" id="PTHR35889:SF3">
    <property type="entry name" value="F-BOX DOMAIN-CONTAINING PROTEIN"/>
    <property type="match status" value="1"/>
</dbReference>
<keyword evidence="6" id="KW-0472">Membrane</keyword>
<dbReference type="InterPro" id="IPR022655">
    <property type="entry name" value="DUF1553"/>
</dbReference>
<protein>
    <submittedName>
        <fullName evidence="6">Transmembrane protein</fullName>
    </submittedName>
</protein>
<dbReference type="Pfam" id="PF07635">
    <property type="entry name" value="PSCyt1"/>
    <property type="match status" value="1"/>
</dbReference>
<comment type="caution">
    <text evidence="6">The sequence shown here is derived from an EMBL/GenBank/DDBJ whole genome shotgun (WGS) entry which is preliminary data.</text>
</comment>
<dbReference type="Pfam" id="PF07583">
    <property type="entry name" value="PSCyt2"/>
    <property type="match status" value="1"/>
</dbReference>
<evidence type="ECO:0000259" key="5">
    <source>
        <dbReference type="PROSITE" id="PS51007"/>
    </source>
</evidence>
<gene>
    <name evidence="6" type="ORF">RISK_005423</name>
</gene>
<keyword evidence="6" id="KW-0812">Transmembrane</keyword>
<keyword evidence="7" id="KW-1185">Reference proteome</keyword>
<dbReference type="PROSITE" id="PS51007">
    <property type="entry name" value="CYTC"/>
    <property type="match status" value="1"/>
</dbReference>
<keyword evidence="3 4" id="KW-0408">Iron</keyword>
<evidence type="ECO:0000256" key="2">
    <source>
        <dbReference type="ARBA" id="ARBA00022723"/>
    </source>
</evidence>
<dbReference type="GO" id="GO:0046872">
    <property type="term" value="F:metal ion binding"/>
    <property type="evidence" value="ECO:0007669"/>
    <property type="project" value="UniProtKB-KW"/>
</dbReference>
<dbReference type="AlphaFoldDB" id="A0A0J1B6I7"/>
<evidence type="ECO:0000313" key="6">
    <source>
        <dbReference type="EMBL" id="KLU02357.1"/>
    </source>
</evidence>
<keyword evidence="2 4" id="KW-0479">Metal-binding</keyword>
<evidence type="ECO:0000256" key="1">
    <source>
        <dbReference type="ARBA" id="ARBA00022617"/>
    </source>
</evidence>
<dbReference type="InterPro" id="IPR009056">
    <property type="entry name" value="Cyt_c-like_dom"/>
</dbReference>
<name>A0A0J1B6I7_RHOIS</name>
<evidence type="ECO:0000313" key="7">
    <source>
        <dbReference type="Proteomes" id="UP000036367"/>
    </source>
</evidence>
<dbReference type="InterPro" id="IPR011429">
    <property type="entry name" value="Cyt_c_Planctomycete-type"/>
</dbReference>
<dbReference type="PANTHER" id="PTHR35889">
    <property type="entry name" value="CYCLOINULO-OLIGOSACCHARIDE FRUCTANOTRANSFERASE-RELATED"/>
    <property type="match status" value="1"/>
</dbReference>
<dbReference type="SUPFAM" id="SSF46626">
    <property type="entry name" value="Cytochrome c"/>
    <property type="match status" value="1"/>
</dbReference>
<dbReference type="GO" id="GO:0009055">
    <property type="term" value="F:electron transfer activity"/>
    <property type="evidence" value="ECO:0007669"/>
    <property type="project" value="InterPro"/>
</dbReference>
<reference evidence="6" key="1">
    <citation type="submission" date="2015-05" db="EMBL/GenBank/DDBJ databases">
        <title>Permanent draft genome of Rhodopirellula islandicus K833.</title>
        <authorList>
            <person name="Kizina J."/>
            <person name="Richter M."/>
            <person name="Glockner F.O."/>
            <person name="Harder J."/>
        </authorList>
    </citation>
    <scope>NUCLEOTIDE SEQUENCE [LARGE SCALE GENOMIC DNA]</scope>
    <source>
        <strain evidence="6">K833</strain>
    </source>
</reference>
<keyword evidence="1 4" id="KW-0349">Heme</keyword>
<dbReference type="EMBL" id="LECT01000044">
    <property type="protein sequence ID" value="KLU02357.1"/>
    <property type="molecule type" value="Genomic_DNA"/>
</dbReference>
<feature type="domain" description="Cytochrome c" evidence="5">
    <location>
        <begin position="29"/>
        <end position="123"/>
    </location>
</feature>
<dbReference type="GO" id="GO:0020037">
    <property type="term" value="F:heme binding"/>
    <property type="evidence" value="ECO:0007669"/>
    <property type="project" value="InterPro"/>
</dbReference>
<dbReference type="InterPro" id="IPR011444">
    <property type="entry name" value="DUF1549"/>
</dbReference>
<dbReference type="Proteomes" id="UP000036367">
    <property type="component" value="Unassembled WGS sequence"/>
</dbReference>
<evidence type="ECO:0000256" key="3">
    <source>
        <dbReference type="ARBA" id="ARBA00023004"/>
    </source>
</evidence>
<evidence type="ECO:0000256" key="4">
    <source>
        <dbReference type="PROSITE-ProRule" id="PRU00433"/>
    </source>
</evidence>
<proteinExistence type="predicted"/>